<evidence type="ECO:0000313" key="4">
    <source>
        <dbReference type="Proteomes" id="UP000614601"/>
    </source>
</evidence>
<sequence>MTRGNQRDLARLKNLKKQQDANKSKSAQDRANGVSTDSRLSRDADIMRQKQQKALEKKQAEEAQKVGPAKVIKFDPLK</sequence>
<keyword evidence="4" id="KW-1185">Reference proteome</keyword>
<dbReference type="AlphaFoldDB" id="A0A811JUR7"/>
<feature type="region of interest" description="Disordered" evidence="1">
    <location>
        <begin position="1"/>
        <end position="78"/>
    </location>
</feature>
<evidence type="ECO:0000256" key="1">
    <source>
        <dbReference type="SAM" id="MobiDB-lite"/>
    </source>
</evidence>
<proteinExistence type="predicted"/>
<reference evidence="3" key="1">
    <citation type="submission" date="2020-09" db="EMBL/GenBank/DDBJ databases">
        <authorList>
            <person name="Kikuchi T."/>
        </authorList>
    </citation>
    <scope>NUCLEOTIDE SEQUENCE</scope>
    <source>
        <strain evidence="3">SH1</strain>
    </source>
</reference>
<feature type="domain" description="Small EDRK-rich factor-like N-terminal" evidence="2">
    <location>
        <begin position="1"/>
        <end position="29"/>
    </location>
</feature>
<dbReference type="Proteomes" id="UP000783686">
    <property type="component" value="Unassembled WGS sequence"/>
</dbReference>
<dbReference type="InterPro" id="IPR007513">
    <property type="entry name" value="SERF-like_N"/>
</dbReference>
<dbReference type="OrthoDB" id="18018at2759"/>
<dbReference type="Proteomes" id="UP000614601">
    <property type="component" value="Unassembled WGS sequence"/>
</dbReference>
<accession>A0A811JUR7</accession>
<dbReference type="EMBL" id="CAJFDH010000001">
    <property type="protein sequence ID" value="CAD5207197.1"/>
    <property type="molecule type" value="Genomic_DNA"/>
</dbReference>
<dbReference type="Pfam" id="PF04419">
    <property type="entry name" value="SERF-like_N"/>
    <property type="match status" value="1"/>
</dbReference>
<name>A0A811JUR7_9BILA</name>
<evidence type="ECO:0000259" key="2">
    <source>
        <dbReference type="Pfam" id="PF04419"/>
    </source>
</evidence>
<dbReference type="EMBL" id="CAJFCW020000001">
    <property type="protein sequence ID" value="CAG9084727.1"/>
    <property type="molecule type" value="Genomic_DNA"/>
</dbReference>
<evidence type="ECO:0000313" key="3">
    <source>
        <dbReference type="EMBL" id="CAD5207197.1"/>
    </source>
</evidence>
<protein>
    <recommendedName>
        <fullName evidence="2">Small EDRK-rich factor-like N-terminal domain-containing protein</fullName>
    </recommendedName>
</protein>
<organism evidence="3 4">
    <name type="scientific">Bursaphelenchus okinawaensis</name>
    <dbReference type="NCBI Taxonomy" id="465554"/>
    <lineage>
        <taxon>Eukaryota</taxon>
        <taxon>Metazoa</taxon>
        <taxon>Ecdysozoa</taxon>
        <taxon>Nematoda</taxon>
        <taxon>Chromadorea</taxon>
        <taxon>Rhabditida</taxon>
        <taxon>Tylenchina</taxon>
        <taxon>Tylenchomorpha</taxon>
        <taxon>Aphelenchoidea</taxon>
        <taxon>Aphelenchoididae</taxon>
        <taxon>Bursaphelenchus</taxon>
    </lineage>
</organism>
<gene>
    <name evidence="3" type="ORF">BOKJ2_LOCUS1881</name>
</gene>
<comment type="caution">
    <text evidence="3">The sequence shown here is derived from an EMBL/GenBank/DDBJ whole genome shotgun (WGS) entry which is preliminary data.</text>
</comment>
<feature type="compositionally biased region" description="Basic and acidic residues" evidence="1">
    <location>
        <begin position="1"/>
        <end position="28"/>
    </location>
</feature>
<feature type="compositionally biased region" description="Basic and acidic residues" evidence="1">
    <location>
        <begin position="39"/>
        <end position="64"/>
    </location>
</feature>